<evidence type="ECO:0000256" key="1">
    <source>
        <dbReference type="SAM" id="Phobius"/>
    </source>
</evidence>
<evidence type="ECO:0000313" key="2">
    <source>
        <dbReference type="EMBL" id="GCF07989.1"/>
    </source>
</evidence>
<dbReference type="EMBL" id="BIXY01000017">
    <property type="protein sequence ID" value="GCF07989.1"/>
    <property type="molecule type" value="Genomic_DNA"/>
</dbReference>
<accession>A0A5A5TAH9</accession>
<dbReference type="AlphaFoldDB" id="A0A5A5TAH9"/>
<gene>
    <name evidence="2" type="ORF">KDI_15530</name>
</gene>
<comment type="caution">
    <text evidence="2">The sequence shown here is derived from an EMBL/GenBank/DDBJ whole genome shotgun (WGS) entry which is preliminary data.</text>
</comment>
<evidence type="ECO:0008006" key="4">
    <source>
        <dbReference type="Google" id="ProtNLM"/>
    </source>
</evidence>
<evidence type="ECO:0000313" key="3">
    <source>
        <dbReference type="Proteomes" id="UP000322530"/>
    </source>
</evidence>
<dbReference type="RefSeq" id="WP_149400995.1">
    <property type="nucleotide sequence ID" value="NZ_BIXY01000017.1"/>
</dbReference>
<feature type="transmembrane region" description="Helical" evidence="1">
    <location>
        <begin position="59"/>
        <end position="76"/>
    </location>
</feature>
<dbReference type="OrthoDB" id="162168at2"/>
<feature type="transmembrane region" description="Helical" evidence="1">
    <location>
        <begin position="82"/>
        <end position="103"/>
    </location>
</feature>
<sequence>MPNRYEREIEEILRNLDPIDPKVGKTQKFGAKFRRRPAPNLRPQPARSASWNLSLSERLLLGAVICAMLAGGYAFLAGPNIITLIVALIGFIGIVFVALSQFVSLPQRTQSVRYGNVTITPLRRSPWSTIKTQWNLFWLKLKYRRKNEP</sequence>
<keyword evidence="1" id="KW-1133">Transmembrane helix</keyword>
<dbReference type="Proteomes" id="UP000322530">
    <property type="component" value="Unassembled WGS sequence"/>
</dbReference>
<reference evidence="2 3" key="1">
    <citation type="submission" date="2019-01" db="EMBL/GenBank/DDBJ databases">
        <title>Draft genome sequence of Dictyobacter sp. Uno17.</title>
        <authorList>
            <person name="Wang C.M."/>
            <person name="Zheng Y."/>
            <person name="Sakai Y."/>
            <person name="Abe K."/>
            <person name="Yokota A."/>
            <person name="Yabe S."/>
        </authorList>
    </citation>
    <scope>NUCLEOTIDE SEQUENCE [LARGE SCALE GENOMIC DNA]</scope>
    <source>
        <strain evidence="2 3">Uno17</strain>
    </source>
</reference>
<keyword evidence="1" id="KW-0812">Transmembrane</keyword>
<protein>
    <recommendedName>
        <fullName evidence="4">DUF3040 domain-containing protein</fullName>
    </recommendedName>
</protein>
<keyword evidence="3" id="KW-1185">Reference proteome</keyword>
<name>A0A5A5TAH9_9CHLR</name>
<organism evidence="2 3">
    <name type="scientific">Dictyobacter arantiisoli</name>
    <dbReference type="NCBI Taxonomy" id="2014874"/>
    <lineage>
        <taxon>Bacteria</taxon>
        <taxon>Bacillati</taxon>
        <taxon>Chloroflexota</taxon>
        <taxon>Ktedonobacteria</taxon>
        <taxon>Ktedonobacterales</taxon>
        <taxon>Dictyobacteraceae</taxon>
        <taxon>Dictyobacter</taxon>
    </lineage>
</organism>
<proteinExistence type="predicted"/>
<keyword evidence="1" id="KW-0472">Membrane</keyword>